<dbReference type="Proteomes" id="UP000515908">
    <property type="component" value="Chromosome 16"/>
</dbReference>
<evidence type="ECO:0000313" key="4">
    <source>
        <dbReference type="Proteomes" id="UP000515908"/>
    </source>
</evidence>
<sequence>MRQKVLLQASASADKENAGTLPYSSASTAQEEPPSGNMVVTYASFTTMGDVITDTITGEAVQLEEFPPPLGLVPLPEVRLLEDARSAVVLPQTKQSEMSCIVQFYVYAPVGGSGRRSMATLTFVDVTAFRAPLSRELQHLIHTVQAVAGTAPEGSGDANFKKARLTTLLEPALQGYVTLVSITTISGRPEMYDATKAALQFTQDLGAIHQVLILIHIQNPRWFMESAQGIEALRTVREKARLESYSRGVYDYYKTASKWLLENVDNVDTQLERILEETDTVRRGIASEVSGQYRELQARVEEEDKELQEEVRCANTIEQRCEELTARLHEMETSMVRLEQQASQGDVSCGRKISEIQVELSGLESANSTLIEERRRLEKESTIYAQKVDELQGMLNAYAEDLHYLQGMTTSATELHRMNRKRARLEDDLQLAAQVVQKKNGNPRPDRQRQSLLTRLTTVQQRVEQLRTSTQGNSRANSNPKRNYRSFSSDVSPSSYRMQKYKDEKS</sequence>
<feature type="coiled-coil region" evidence="1">
    <location>
        <begin position="286"/>
        <end position="380"/>
    </location>
</feature>
<reference evidence="3 4" key="1">
    <citation type="submission" date="2020-08" db="EMBL/GenBank/DDBJ databases">
        <authorList>
            <person name="Newling K."/>
            <person name="Davey J."/>
            <person name="Forrester S."/>
        </authorList>
    </citation>
    <scope>NUCLEOTIDE SEQUENCE [LARGE SCALE GENOMIC DNA]</scope>
    <source>
        <strain evidence="4">Crithidia deanei Carvalho (ATCC PRA-265)</strain>
    </source>
</reference>
<feature type="region of interest" description="Disordered" evidence="2">
    <location>
        <begin position="9"/>
        <end position="36"/>
    </location>
</feature>
<accession>A0A7G2CL07</accession>
<dbReference type="VEuPathDB" id="TriTrypDB:ADEAN_000759900"/>
<proteinExistence type="predicted"/>
<organism evidence="3 4">
    <name type="scientific">Angomonas deanei</name>
    <dbReference type="NCBI Taxonomy" id="59799"/>
    <lineage>
        <taxon>Eukaryota</taxon>
        <taxon>Discoba</taxon>
        <taxon>Euglenozoa</taxon>
        <taxon>Kinetoplastea</taxon>
        <taxon>Metakinetoplastina</taxon>
        <taxon>Trypanosomatida</taxon>
        <taxon>Trypanosomatidae</taxon>
        <taxon>Strigomonadinae</taxon>
        <taxon>Angomonas</taxon>
    </lineage>
</organism>
<dbReference type="SUPFAM" id="SSF52540">
    <property type="entry name" value="P-loop containing nucleoside triphosphate hydrolases"/>
    <property type="match status" value="1"/>
</dbReference>
<dbReference type="InterPro" id="IPR027417">
    <property type="entry name" value="P-loop_NTPase"/>
</dbReference>
<gene>
    <name evidence="3" type="ORF">ADEAN_000759900</name>
</gene>
<feature type="compositionally biased region" description="Polar residues" evidence="2">
    <location>
        <begin position="465"/>
        <end position="497"/>
    </location>
</feature>
<protein>
    <submittedName>
        <fullName evidence="3">Uncharacterized protein</fullName>
    </submittedName>
</protein>
<dbReference type="AlphaFoldDB" id="A0A7G2CL07"/>
<evidence type="ECO:0000313" key="3">
    <source>
        <dbReference type="EMBL" id="CAD2220085.1"/>
    </source>
</evidence>
<keyword evidence="1" id="KW-0175">Coiled coil</keyword>
<evidence type="ECO:0000256" key="2">
    <source>
        <dbReference type="SAM" id="MobiDB-lite"/>
    </source>
</evidence>
<evidence type="ECO:0000256" key="1">
    <source>
        <dbReference type="SAM" id="Coils"/>
    </source>
</evidence>
<keyword evidence="4" id="KW-1185">Reference proteome</keyword>
<dbReference type="EMBL" id="LR877160">
    <property type="protein sequence ID" value="CAD2220085.1"/>
    <property type="molecule type" value="Genomic_DNA"/>
</dbReference>
<feature type="region of interest" description="Disordered" evidence="2">
    <location>
        <begin position="465"/>
        <end position="506"/>
    </location>
</feature>
<name>A0A7G2CL07_9TRYP</name>